<dbReference type="Gene3D" id="1.20.120.1630">
    <property type="match status" value="1"/>
</dbReference>
<keyword evidence="12 13" id="KW-0472">Membrane</keyword>
<dbReference type="PANTHER" id="PTHR10556">
    <property type="entry name" value="3-OXO-5-ALPHA-STEROID 4-DEHYDROGENASE"/>
    <property type="match status" value="1"/>
</dbReference>
<sequence>FLFFLCCRALIFPLLIRAGKPTPFFTFVLALLFCVFNGYLQGRSLTTYATYPPGWLSDLRFITGFLGFFIGMAINIHSDHILRNLRKPGETGYKIPRGGMFEYVSGANFFGEILEWFGFALACCTIESFAFALCTLFILGSRARQHHK</sequence>
<evidence type="ECO:0000256" key="8">
    <source>
        <dbReference type="ARBA" id="ARBA00022857"/>
    </source>
</evidence>
<dbReference type="EMBL" id="VWZT01010678">
    <property type="protein sequence ID" value="NXI01436.1"/>
    <property type="molecule type" value="Genomic_DNA"/>
</dbReference>
<comment type="similarity">
    <text evidence="3">Belongs to the steroid 5-alpha reductase family.</text>
</comment>
<evidence type="ECO:0000256" key="1">
    <source>
        <dbReference type="ARBA" id="ARBA00004477"/>
    </source>
</evidence>
<evidence type="ECO:0000256" key="7">
    <source>
        <dbReference type="ARBA" id="ARBA00022848"/>
    </source>
</evidence>
<protein>
    <submittedName>
        <fullName evidence="15">S5A1 dehydrogenase</fullName>
    </submittedName>
</protein>
<accession>A0A7K9PRI2</accession>
<keyword evidence="11" id="KW-0443">Lipid metabolism</keyword>
<evidence type="ECO:0000256" key="13">
    <source>
        <dbReference type="SAM" id="Phobius"/>
    </source>
</evidence>
<evidence type="ECO:0000313" key="16">
    <source>
        <dbReference type="Proteomes" id="UP000570547"/>
    </source>
</evidence>
<evidence type="ECO:0000256" key="11">
    <source>
        <dbReference type="ARBA" id="ARBA00023098"/>
    </source>
</evidence>
<evidence type="ECO:0000256" key="12">
    <source>
        <dbReference type="ARBA" id="ARBA00023136"/>
    </source>
</evidence>
<evidence type="ECO:0000256" key="2">
    <source>
        <dbReference type="ARBA" id="ARBA00004524"/>
    </source>
</evidence>
<evidence type="ECO:0000259" key="14">
    <source>
        <dbReference type="Pfam" id="PF02544"/>
    </source>
</evidence>
<dbReference type="InterPro" id="IPR039357">
    <property type="entry name" value="SRD5A/TECR"/>
</dbReference>
<evidence type="ECO:0000256" key="4">
    <source>
        <dbReference type="ARBA" id="ARBA00022692"/>
    </source>
</evidence>
<dbReference type="GO" id="GO:0030154">
    <property type="term" value="P:cell differentiation"/>
    <property type="evidence" value="ECO:0007669"/>
    <property type="project" value="UniProtKB-KW"/>
</dbReference>
<reference evidence="15 16" key="1">
    <citation type="submission" date="2019-09" db="EMBL/GenBank/DDBJ databases">
        <title>Bird 10,000 Genomes (B10K) Project - Family phase.</title>
        <authorList>
            <person name="Zhang G."/>
        </authorList>
    </citation>
    <scope>NUCLEOTIDE SEQUENCE [LARGE SCALE GENOMIC DNA]</scope>
    <source>
        <strain evidence="15">B10K-DU-001-28</strain>
        <tissue evidence="15">Muscle</tissue>
    </source>
</reference>
<feature type="transmembrane region" description="Helical" evidence="13">
    <location>
        <begin position="61"/>
        <end position="78"/>
    </location>
</feature>
<dbReference type="PANTHER" id="PTHR10556:SF57">
    <property type="entry name" value="3-OXO-5-ALPHA-STEROID 4-DEHYDROGENASE 1"/>
    <property type="match status" value="1"/>
</dbReference>
<feature type="non-terminal residue" evidence="15">
    <location>
        <position position="1"/>
    </location>
</feature>
<evidence type="ECO:0000313" key="15">
    <source>
        <dbReference type="EMBL" id="NXI01436.1"/>
    </source>
</evidence>
<keyword evidence="4 13" id="KW-0812">Transmembrane</keyword>
<gene>
    <name evidence="15" type="primary">Srd5a1</name>
    <name evidence="15" type="ORF">PACPHI_R12324</name>
</gene>
<organism evidence="15 16">
    <name type="scientific">Pachycephala philippinensis</name>
    <name type="common">yellow-belllied whistler</name>
    <dbReference type="NCBI Taxonomy" id="449367"/>
    <lineage>
        <taxon>Eukaryota</taxon>
        <taxon>Metazoa</taxon>
        <taxon>Chordata</taxon>
        <taxon>Craniata</taxon>
        <taxon>Vertebrata</taxon>
        <taxon>Euteleostomi</taxon>
        <taxon>Archelosauria</taxon>
        <taxon>Archosauria</taxon>
        <taxon>Dinosauria</taxon>
        <taxon>Saurischia</taxon>
        <taxon>Theropoda</taxon>
        <taxon>Coelurosauria</taxon>
        <taxon>Aves</taxon>
        <taxon>Neognathae</taxon>
        <taxon>Neoaves</taxon>
        <taxon>Telluraves</taxon>
        <taxon>Australaves</taxon>
        <taxon>Passeriformes</taxon>
        <taxon>Corvoidea</taxon>
        <taxon>Pachycephalidae</taxon>
        <taxon>Pachycephala</taxon>
    </lineage>
</organism>
<feature type="domain" description="3-oxo-5-alpha-steroid 4-dehydrogenase C-terminal" evidence="14">
    <location>
        <begin position="21"/>
        <end position="148"/>
    </location>
</feature>
<dbReference type="Pfam" id="PF02544">
    <property type="entry name" value="Steroid_dh"/>
    <property type="match status" value="1"/>
</dbReference>
<dbReference type="GO" id="GO:0005789">
    <property type="term" value="C:endoplasmic reticulum membrane"/>
    <property type="evidence" value="ECO:0007669"/>
    <property type="project" value="UniProtKB-SubCell"/>
</dbReference>
<dbReference type="InterPro" id="IPR001104">
    <property type="entry name" value="3-oxo-5_a-steroid_4-DH_C"/>
</dbReference>
<dbReference type="PROSITE" id="PS50244">
    <property type="entry name" value="S5A_REDUCTASE"/>
    <property type="match status" value="1"/>
</dbReference>
<comment type="caution">
    <text evidence="15">The sequence shown here is derived from an EMBL/GenBank/DDBJ whole genome shotgun (WGS) entry which is preliminary data.</text>
</comment>
<evidence type="ECO:0000256" key="3">
    <source>
        <dbReference type="ARBA" id="ARBA00007742"/>
    </source>
</evidence>
<dbReference type="GO" id="GO:0003865">
    <property type="term" value="F:3-oxo-5-alpha-steroid 4-dehydrogenase activity"/>
    <property type="evidence" value="ECO:0007669"/>
    <property type="project" value="TreeGrafter"/>
</dbReference>
<keyword evidence="5" id="KW-0221">Differentiation</keyword>
<keyword evidence="7" id="KW-0492">Microsome</keyword>
<feature type="non-terminal residue" evidence="15">
    <location>
        <position position="148"/>
    </location>
</feature>
<keyword evidence="8" id="KW-0521">NADP</keyword>
<comment type="subcellular location">
    <subcellularLocation>
        <location evidence="1">Endoplasmic reticulum membrane</location>
        <topology evidence="1">Multi-pass membrane protein</topology>
    </subcellularLocation>
    <subcellularLocation>
        <location evidence="2">Microsome membrane</location>
    </subcellularLocation>
</comment>
<feature type="transmembrane region" description="Helical" evidence="13">
    <location>
        <begin position="116"/>
        <end position="139"/>
    </location>
</feature>
<keyword evidence="10" id="KW-0560">Oxidoreductase</keyword>
<evidence type="ECO:0000256" key="10">
    <source>
        <dbReference type="ARBA" id="ARBA00023002"/>
    </source>
</evidence>
<feature type="transmembrane region" description="Helical" evidence="13">
    <location>
        <begin position="22"/>
        <end position="40"/>
    </location>
</feature>
<evidence type="ECO:0000256" key="6">
    <source>
        <dbReference type="ARBA" id="ARBA00022824"/>
    </source>
</evidence>
<proteinExistence type="inferred from homology"/>
<keyword evidence="9 13" id="KW-1133">Transmembrane helix</keyword>
<name>A0A7K9PRI2_9CORV</name>
<dbReference type="GO" id="GO:0006694">
    <property type="term" value="P:steroid biosynthetic process"/>
    <property type="evidence" value="ECO:0007669"/>
    <property type="project" value="TreeGrafter"/>
</dbReference>
<dbReference type="Proteomes" id="UP000570547">
    <property type="component" value="Unassembled WGS sequence"/>
</dbReference>
<keyword evidence="6" id="KW-0256">Endoplasmic reticulum</keyword>
<dbReference type="AlphaFoldDB" id="A0A7K9PRI2"/>
<evidence type="ECO:0000256" key="5">
    <source>
        <dbReference type="ARBA" id="ARBA00022782"/>
    </source>
</evidence>
<evidence type="ECO:0000256" key="9">
    <source>
        <dbReference type="ARBA" id="ARBA00022989"/>
    </source>
</evidence>
<keyword evidence="16" id="KW-1185">Reference proteome</keyword>